<evidence type="ECO:0000256" key="6">
    <source>
        <dbReference type="ARBA" id="ARBA00013303"/>
    </source>
</evidence>
<dbReference type="GO" id="GO:0042340">
    <property type="term" value="P:keratan sulfate proteoglycan catabolic process"/>
    <property type="evidence" value="ECO:0007669"/>
    <property type="project" value="UniProtKB-ARBA"/>
</dbReference>
<feature type="domain" description="Glycoside hydrolase 35 catalytic" evidence="18">
    <location>
        <begin position="17"/>
        <end position="332"/>
    </location>
</feature>
<dbReference type="InterPro" id="IPR026283">
    <property type="entry name" value="B-gal_1-like"/>
</dbReference>
<keyword evidence="10" id="KW-1015">Disulfide bond</keyword>
<keyword evidence="22" id="KW-1185">Reference proteome</keyword>
<evidence type="ECO:0000256" key="17">
    <source>
        <dbReference type="RuleBase" id="RU003679"/>
    </source>
</evidence>
<dbReference type="InterPro" id="IPR001944">
    <property type="entry name" value="Glycoside_Hdrlase_35"/>
</dbReference>
<dbReference type="PIRSF" id="PIRSF006336">
    <property type="entry name" value="B-gal"/>
    <property type="match status" value="1"/>
</dbReference>
<keyword evidence="8 16" id="KW-0378">Hydrolase</keyword>
<evidence type="ECO:0000256" key="4">
    <source>
        <dbReference type="ARBA" id="ARBA00009809"/>
    </source>
</evidence>
<comment type="function">
    <text evidence="2">Cleaves beta-linked terminal galactosyl residues from gangliosides, glycoproteins, and glycosaminoglycans.</text>
</comment>
<evidence type="ECO:0000256" key="7">
    <source>
        <dbReference type="ARBA" id="ARBA00022729"/>
    </source>
</evidence>
<dbReference type="GO" id="GO:0005764">
    <property type="term" value="C:lysosome"/>
    <property type="evidence" value="ECO:0007669"/>
    <property type="project" value="UniProtKB-SubCell"/>
</dbReference>
<evidence type="ECO:0000256" key="3">
    <source>
        <dbReference type="ARBA" id="ARBA00004371"/>
    </source>
</evidence>
<proteinExistence type="inferred from homology"/>
<dbReference type="InterPro" id="IPR019801">
    <property type="entry name" value="Glyco_hydro_35_CS"/>
</dbReference>
<organism evidence="21 22">
    <name type="scientific">Thinocorus orbignyianus</name>
    <dbReference type="NCBI Taxonomy" id="161742"/>
    <lineage>
        <taxon>Eukaryota</taxon>
        <taxon>Metazoa</taxon>
        <taxon>Chordata</taxon>
        <taxon>Craniata</taxon>
        <taxon>Vertebrata</taxon>
        <taxon>Euteleostomi</taxon>
        <taxon>Archelosauria</taxon>
        <taxon>Archosauria</taxon>
        <taxon>Dinosauria</taxon>
        <taxon>Saurischia</taxon>
        <taxon>Theropoda</taxon>
        <taxon>Coelurosauria</taxon>
        <taxon>Aves</taxon>
        <taxon>Neognathae</taxon>
        <taxon>Neoaves</taxon>
        <taxon>Aequornithes</taxon>
        <taxon>Ciconiiformes</taxon>
        <taxon>Thinocoridae</taxon>
        <taxon>Thinocorus</taxon>
    </lineage>
</organism>
<dbReference type="Pfam" id="PF01301">
    <property type="entry name" value="Glyco_hydro_35"/>
    <property type="match status" value="1"/>
</dbReference>
<evidence type="ECO:0000256" key="1">
    <source>
        <dbReference type="ARBA" id="ARBA00001412"/>
    </source>
</evidence>
<dbReference type="InterPro" id="IPR048913">
    <property type="entry name" value="BetaGal_gal-bd"/>
</dbReference>
<dbReference type="AlphaFoldDB" id="A0A7L1XG23"/>
<dbReference type="PANTHER" id="PTHR23421">
    <property type="entry name" value="BETA-GALACTOSIDASE RELATED"/>
    <property type="match status" value="1"/>
</dbReference>
<dbReference type="Gene3D" id="2.60.120.260">
    <property type="entry name" value="Galactose-binding domain-like"/>
    <property type="match status" value="2"/>
</dbReference>
<feature type="domain" description="Beta-galactosidase 1-like first all-beta" evidence="19">
    <location>
        <begin position="379"/>
        <end position="491"/>
    </location>
</feature>
<evidence type="ECO:0000256" key="11">
    <source>
        <dbReference type="ARBA" id="ARBA00023180"/>
    </source>
</evidence>
<comment type="subunit">
    <text evidence="14">Homodimer. May form higher multimers.</text>
</comment>
<evidence type="ECO:0000259" key="18">
    <source>
        <dbReference type="Pfam" id="PF01301"/>
    </source>
</evidence>
<accession>A0A7L1XG23</accession>
<gene>
    <name evidence="21" type="primary">Glb1_1</name>
    <name evidence="21" type="ORF">THIORB_R08378</name>
</gene>
<comment type="subcellular location">
    <subcellularLocation>
        <location evidence="3">Lysosome</location>
    </subcellularLocation>
</comment>
<dbReference type="OrthoDB" id="1657402at2759"/>
<dbReference type="GO" id="GO:0005576">
    <property type="term" value="C:extracellular region"/>
    <property type="evidence" value="ECO:0007669"/>
    <property type="project" value="UniProtKB-ARBA"/>
</dbReference>
<feature type="non-terminal residue" evidence="21">
    <location>
        <position position="1"/>
    </location>
</feature>
<keyword evidence="9" id="KW-0865">Zymogen</keyword>
<evidence type="ECO:0000259" key="19">
    <source>
        <dbReference type="Pfam" id="PF21317"/>
    </source>
</evidence>
<evidence type="ECO:0000256" key="15">
    <source>
        <dbReference type="PIRSR" id="PIRSR006336-1"/>
    </source>
</evidence>
<feature type="domain" description="Beta-galactosidase galactose-binding" evidence="20">
    <location>
        <begin position="520"/>
        <end position="581"/>
    </location>
</feature>
<evidence type="ECO:0000256" key="9">
    <source>
        <dbReference type="ARBA" id="ARBA00023145"/>
    </source>
</evidence>
<dbReference type="FunFam" id="2.60.120.260:FF:000115">
    <property type="entry name" value="Beta-galactosidase"/>
    <property type="match status" value="1"/>
</dbReference>
<evidence type="ECO:0000256" key="12">
    <source>
        <dbReference type="ARBA" id="ARBA00023228"/>
    </source>
</evidence>
<dbReference type="GO" id="GO:0005975">
    <property type="term" value="P:carbohydrate metabolic process"/>
    <property type="evidence" value="ECO:0007669"/>
    <property type="project" value="InterPro"/>
</dbReference>
<dbReference type="InterPro" id="IPR048912">
    <property type="entry name" value="BetaGal1-like_ABD1"/>
</dbReference>
<dbReference type="InterPro" id="IPR008979">
    <property type="entry name" value="Galactose-bd-like_sf"/>
</dbReference>
<dbReference type="FunFam" id="3.20.20.80:FF:000017">
    <property type="entry name" value="Beta-galactosidase"/>
    <property type="match status" value="1"/>
</dbReference>
<evidence type="ECO:0000256" key="16">
    <source>
        <dbReference type="RuleBase" id="RU000675"/>
    </source>
</evidence>
<dbReference type="Gene3D" id="3.20.20.80">
    <property type="entry name" value="Glycosidases"/>
    <property type="match status" value="1"/>
</dbReference>
<dbReference type="PROSITE" id="PS01182">
    <property type="entry name" value="GLYCOSYL_HYDROL_F35"/>
    <property type="match status" value="1"/>
</dbReference>
<comment type="caution">
    <text evidence="21">The sequence shown here is derived from an EMBL/GenBank/DDBJ whole genome shotgun (WGS) entry which is preliminary data.</text>
</comment>
<evidence type="ECO:0000256" key="14">
    <source>
        <dbReference type="ARBA" id="ARBA00046753"/>
    </source>
</evidence>
<keyword evidence="11" id="KW-0325">Glycoprotein</keyword>
<keyword evidence="13 16" id="KW-0326">Glycosidase</keyword>
<dbReference type="Proteomes" id="UP000565698">
    <property type="component" value="Unassembled WGS sequence"/>
</dbReference>
<evidence type="ECO:0000256" key="5">
    <source>
        <dbReference type="ARBA" id="ARBA00012756"/>
    </source>
</evidence>
<evidence type="ECO:0000313" key="22">
    <source>
        <dbReference type="Proteomes" id="UP000565698"/>
    </source>
</evidence>
<feature type="active site" description="Nucleophile" evidence="15">
    <location>
        <position position="244"/>
    </location>
</feature>
<dbReference type="SUPFAM" id="SSF51445">
    <property type="entry name" value="(Trans)glycosidases"/>
    <property type="match status" value="1"/>
</dbReference>
<evidence type="ECO:0000256" key="10">
    <source>
        <dbReference type="ARBA" id="ARBA00023157"/>
    </source>
</evidence>
<comment type="similarity">
    <text evidence="4 17">Belongs to the glycosyl hydrolase 35 family.</text>
</comment>
<dbReference type="InterPro" id="IPR031330">
    <property type="entry name" value="Gly_Hdrlase_35_cat"/>
</dbReference>
<dbReference type="GO" id="GO:0006689">
    <property type="term" value="P:ganglioside catabolic process"/>
    <property type="evidence" value="ECO:0007669"/>
    <property type="project" value="UniProtKB-ARBA"/>
</dbReference>
<evidence type="ECO:0000256" key="13">
    <source>
        <dbReference type="ARBA" id="ARBA00023295"/>
    </source>
</evidence>
<reference evidence="21 22" key="1">
    <citation type="submission" date="2019-09" db="EMBL/GenBank/DDBJ databases">
        <title>Bird 10,000 Genomes (B10K) Project - Family phase.</title>
        <authorList>
            <person name="Zhang G."/>
        </authorList>
    </citation>
    <scope>NUCLEOTIDE SEQUENCE [LARGE SCALE GENOMIC DNA]</scope>
    <source>
        <strain evidence="21">B10K-DU-002-47</strain>
        <tissue evidence="21">Muscle</tissue>
    </source>
</reference>
<dbReference type="Pfam" id="PF21317">
    <property type="entry name" value="BetaGal_ABD_1"/>
    <property type="match status" value="1"/>
</dbReference>
<evidence type="ECO:0000313" key="21">
    <source>
        <dbReference type="EMBL" id="NXP07989.1"/>
    </source>
</evidence>
<evidence type="ECO:0000259" key="20">
    <source>
        <dbReference type="Pfam" id="PF21467"/>
    </source>
</evidence>
<dbReference type="EC" id="3.2.1.23" evidence="5 16"/>
<dbReference type="GO" id="GO:0004565">
    <property type="term" value="F:beta-galactosidase activity"/>
    <property type="evidence" value="ECO:0007669"/>
    <property type="project" value="UniProtKB-EC"/>
</dbReference>
<feature type="active site" description="Proton donor" evidence="15">
    <location>
        <position position="164"/>
    </location>
</feature>
<name>A0A7L1XG23_9AVES</name>
<dbReference type="InterPro" id="IPR017853">
    <property type="entry name" value="GH"/>
</dbReference>
<keyword evidence="12" id="KW-0458">Lysosome</keyword>
<evidence type="ECO:0000256" key="8">
    <source>
        <dbReference type="ARBA" id="ARBA00022801"/>
    </source>
</evidence>
<protein>
    <recommendedName>
        <fullName evidence="6 16">Beta-galactosidase</fullName>
        <ecNumber evidence="5 16">3.2.1.23</ecNumber>
    </recommendedName>
</protein>
<sequence>QSIPQRSFGIDYDCGCFVKDGEPFRYISGSIHYSRVPRYYWKDRLLKMKMAGLDAIQTYVPWNYHETQPGTYDFSGDKDLEYFLQLANDTGLLVILRAGPYICAEWDMGGLPAWLLEKKSIVLRSSDSDYLAAVEKWMGVLLPKMRPYLYHNGGPVIMVQVENEYGSYFACDYDYLRSLLKLFRQHLGEEVVLFTTDGASQFHLKCGALQGLYATVDFAPGGNVTAAFLAQRSSEPTGPLVNSEFYTGWLDHWGHRHSVVPTQTIAKTLDEILARGANVNLYMFIGGTNFGYWNGANMPYMPQPTSYDYDAPLSEAGDLTEKYFALREVIGMYKKLPEGLIPPTTPKFAYGKVRLQKVGTVVEMLDVLSPKGPVKSTYPLTFVQLKQYFGFVLYRTTFPKNCTEPTELSSPFNGVHDRAYVSVDGVPQGVLERGKSLTINVTGNAGANLDILVENMGRVNFGRYNNDFKGLISNLTLDQDTLVEWEIYPLNIDGAVNHGIQGHLDRRERSVGSPLSYEAPTFYTGSLSIPEGIPDLPQDTYVEFPGWTKGQIWINGFNLGRYWPARGPQLTLFVPRNILVSSEPNNITVLELEHSPCST</sequence>
<dbReference type="SUPFAM" id="SSF49785">
    <property type="entry name" value="Galactose-binding domain-like"/>
    <property type="match status" value="1"/>
</dbReference>
<dbReference type="Pfam" id="PF21467">
    <property type="entry name" value="BetaGal_gal-bd"/>
    <property type="match status" value="1"/>
</dbReference>
<comment type="catalytic activity">
    <reaction evidence="1 16">
        <text>Hydrolysis of terminal non-reducing beta-D-galactose residues in beta-D-galactosides.</text>
        <dbReference type="EC" id="3.2.1.23"/>
    </reaction>
</comment>
<feature type="non-terminal residue" evidence="21">
    <location>
        <position position="599"/>
    </location>
</feature>
<dbReference type="PRINTS" id="PR00742">
    <property type="entry name" value="GLHYDRLASE35"/>
</dbReference>
<dbReference type="EMBL" id="VXBW01003683">
    <property type="protein sequence ID" value="NXP07989.1"/>
    <property type="molecule type" value="Genomic_DNA"/>
</dbReference>
<dbReference type="FunFam" id="2.60.120.260:FF:000021">
    <property type="entry name" value="Beta-galactosidase"/>
    <property type="match status" value="1"/>
</dbReference>
<dbReference type="GO" id="GO:0016020">
    <property type="term" value="C:membrane"/>
    <property type="evidence" value="ECO:0007669"/>
    <property type="project" value="GOC"/>
</dbReference>
<keyword evidence="7" id="KW-0732">Signal</keyword>
<evidence type="ECO:0000256" key="2">
    <source>
        <dbReference type="ARBA" id="ARBA00002691"/>
    </source>
</evidence>